<dbReference type="HOGENOM" id="CLU_347271_0_0_1"/>
<dbReference type="EMBL" id="DS469543">
    <property type="protein sequence ID" value="EDO44642.1"/>
    <property type="molecule type" value="Genomic_DNA"/>
</dbReference>
<keyword evidence="1" id="KW-0804">Transcription</keyword>
<feature type="region of interest" description="Disordered" evidence="2">
    <location>
        <begin position="624"/>
        <end position="687"/>
    </location>
</feature>
<dbReference type="InterPro" id="IPR007759">
    <property type="entry name" value="Asxl_HARE-HTH"/>
</dbReference>
<evidence type="ECO:0000256" key="1">
    <source>
        <dbReference type="ARBA" id="ARBA00023163"/>
    </source>
</evidence>
<dbReference type="InterPro" id="IPR024811">
    <property type="entry name" value="ASX/ASX-like"/>
</dbReference>
<accession>A7RVH9</accession>
<evidence type="ECO:0000259" key="3">
    <source>
        <dbReference type="PROSITE" id="PS51913"/>
    </source>
</evidence>
<feature type="compositionally biased region" description="Polar residues" evidence="2">
    <location>
        <begin position="145"/>
        <end position="157"/>
    </location>
</feature>
<dbReference type="Pfam" id="PF13919">
    <property type="entry name" value="ASXH"/>
    <property type="match status" value="1"/>
</dbReference>
<dbReference type="PhylomeDB" id="A7RVH9"/>
<dbReference type="PANTHER" id="PTHR13578">
    <property type="entry name" value="ADDITIONAL SEX COMBS LIKE PROTEIN ASXL"/>
    <property type="match status" value="1"/>
</dbReference>
<evidence type="ECO:0000313" key="5">
    <source>
        <dbReference type="Proteomes" id="UP000001593"/>
    </source>
</evidence>
<feature type="region of interest" description="Disordered" evidence="2">
    <location>
        <begin position="200"/>
        <end position="294"/>
    </location>
</feature>
<dbReference type="OMA" id="QRRYKKM"/>
<dbReference type="PANTHER" id="PTHR13578:SF20">
    <property type="entry name" value="POLYCOMB PROTEIN ASX"/>
    <property type="match status" value="1"/>
</dbReference>
<dbReference type="AlphaFoldDB" id="A7RVH9"/>
<dbReference type="GO" id="GO:0006355">
    <property type="term" value="P:regulation of DNA-templated transcription"/>
    <property type="evidence" value="ECO:0007669"/>
    <property type="project" value="InterPro"/>
</dbReference>
<dbReference type="Proteomes" id="UP000001593">
    <property type="component" value="Unassembled WGS sequence"/>
</dbReference>
<name>A7RVH9_NEMVE</name>
<proteinExistence type="predicted"/>
<feature type="region of interest" description="Disordered" evidence="2">
    <location>
        <begin position="109"/>
        <end position="175"/>
    </location>
</feature>
<keyword evidence="5" id="KW-1185">Reference proteome</keyword>
<sequence length="813" mass="90338">MAGEMMSDVPIEGFHMSAEKSDIKRKSKGLTWAEASKMVLERSDRPMTHKEILKVIKEENLRDVSNPSTLACLNAMLHHHSRGPDALFYKVDGRMSCYGMKKHKLLEEGTDESIQKVDRSSASPTNSTVSNPPSLSSDSEPSTPATNALSPPQSIDHSPTPMEVETTPSPTVIEVPDIAREETLICGSPTEKEVVFQPKVAQNLIPPQPRKAANSRSKVGASKRSQKARPRGGQSAKKPRLSSTRPRPVAKNVLKNLKVGHSSPAADSKTVKVKKPVQPPPSAGSSHVDEDMHSHTTPQIAAARNMVKFSGLVTKKQRRYKKMGVADQIKRTKEGRVDLQSPESILASVPLRSLLNHRTFTMLPPAYQYQLLLLLPKCDRIVGQDNGLRPSITAFTNEFFTSNCQMWRERLRDDNYLYQVLTSKRAPTPNLYKKSLAIYLEMQQRLKIEEEKQIKLDPWKAKYFEPIWGQKNLSPLDAMMPPQFLSPNGTFTGLFPDNLTLPWKPADPNEIDTTATKAEALVSPGKATKRVRNNLTQPLTVPVHKLPSQVAKGRYSGTKAVRVSASRKSDAAKRLEKANAVSIVLTKTQAIEALTAIRTTEPTDMVTAEAFLTRKRAVREPAIQVQSRASALNQRKTTTCTETSKTEANNPAMSSNSLSESQASVASRAVANPLPPTKSRKELSKTSVSKSISSLMGSSSMATIVTKNFKGTIPKNCVCRMKAMKTTSSIKRFKKTQSNSVRERFKVTRQIKDSSIKRDARRERNARKKKGCHSYYRNNRVTTQLGKGFIELNQLEIHEFKKWCGSSSVIFAY</sequence>
<feature type="domain" description="HTH HARE-type" evidence="3">
    <location>
        <begin position="30"/>
        <end position="103"/>
    </location>
</feature>
<reference evidence="4 5" key="1">
    <citation type="journal article" date="2007" name="Science">
        <title>Sea anemone genome reveals ancestral eumetazoan gene repertoire and genomic organization.</title>
        <authorList>
            <person name="Putnam N.H."/>
            <person name="Srivastava M."/>
            <person name="Hellsten U."/>
            <person name="Dirks B."/>
            <person name="Chapman J."/>
            <person name="Salamov A."/>
            <person name="Terry A."/>
            <person name="Shapiro H."/>
            <person name="Lindquist E."/>
            <person name="Kapitonov V.V."/>
            <person name="Jurka J."/>
            <person name="Genikhovich G."/>
            <person name="Grigoriev I.V."/>
            <person name="Lucas S.M."/>
            <person name="Steele R.E."/>
            <person name="Finnerty J.R."/>
            <person name="Technau U."/>
            <person name="Martindale M.Q."/>
            <person name="Rokhsar D.S."/>
        </authorList>
    </citation>
    <scope>NUCLEOTIDE SEQUENCE [LARGE SCALE GENOMIC DNA]</scope>
    <source>
        <strain evidence="5">CH2 X CH6</strain>
    </source>
</reference>
<protein>
    <recommendedName>
        <fullName evidence="3">HTH HARE-type domain-containing protein</fullName>
    </recommendedName>
</protein>
<dbReference type="InParanoid" id="A7RVH9"/>
<feature type="compositionally biased region" description="Low complexity" evidence="2">
    <location>
        <begin position="636"/>
        <end position="647"/>
    </location>
</feature>
<dbReference type="eggNOG" id="ENOG502QWPH">
    <property type="taxonomic scope" value="Eukaryota"/>
</dbReference>
<evidence type="ECO:0000256" key="2">
    <source>
        <dbReference type="SAM" id="MobiDB-lite"/>
    </source>
</evidence>
<dbReference type="PROSITE" id="PS51913">
    <property type="entry name" value="HTH_HARE"/>
    <property type="match status" value="1"/>
</dbReference>
<feature type="compositionally biased region" description="Polar residues" evidence="2">
    <location>
        <begin position="624"/>
        <end position="635"/>
    </location>
</feature>
<feature type="compositionally biased region" description="Low complexity" evidence="2">
    <location>
        <begin position="120"/>
        <end position="144"/>
    </location>
</feature>
<dbReference type="Pfam" id="PF05066">
    <property type="entry name" value="HARE-HTH"/>
    <property type="match status" value="1"/>
</dbReference>
<dbReference type="InterPro" id="IPR028020">
    <property type="entry name" value="ASX_DEUBAD_dom"/>
</dbReference>
<dbReference type="STRING" id="45351.A7RVH9"/>
<organism evidence="4 5">
    <name type="scientific">Nematostella vectensis</name>
    <name type="common">Starlet sea anemone</name>
    <dbReference type="NCBI Taxonomy" id="45351"/>
    <lineage>
        <taxon>Eukaryota</taxon>
        <taxon>Metazoa</taxon>
        <taxon>Cnidaria</taxon>
        <taxon>Anthozoa</taxon>
        <taxon>Hexacorallia</taxon>
        <taxon>Actiniaria</taxon>
        <taxon>Edwardsiidae</taxon>
        <taxon>Nematostella</taxon>
    </lineage>
</organism>
<evidence type="ECO:0000313" key="4">
    <source>
        <dbReference type="EMBL" id="EDO44642.1"/>
    </source>
</evidence>
<gene>
    <name evidence="4" type="ORF">NEMVEDRAFT_v1g240970</name>
</gene>
<feature type="compositionally biased region" description="Polar residues" evidence="2">
    <location>
        <begin position="648"/>
        <end position="665"/>
    </location>
</feature>